<dbReference type="RefSeq" id="WP_119863805.1">
    <property type="nucleotide sequence ID" value="NZ_CP008748.1"/>
</dbReference>
<evidence type="ECO:0000259" key="1">
    <source>
        <dbReference type="Pfam" id="PF04200"/>
    </source>
</evidence>
<organism evidence="2 3">
    <name type="scientific">Metamycoplasma hyosynoviae</name>
    <dbReference type="NCBI Taxonomy" id="29559"/>
    <lineage>
        <taxon>Bacteria</taxon>
        <taxon>Bacillati</taxon>
        <taxon>Mycoplasmatota</taxon>
        <taxon>Mycoplasmoidales</taxon>
        <taxon>Metamycoplasmataceae</taxon>
        <taxon>Metamycoplasma</taxon>
    </lineage>
</organism>
<dbReference type="AlphaFoldDB" id="A0A4P1QGD2"/>
<protein>
    <recommendedName>
        <fullName evidence="1">Lipoprotein-associated type-17 domain-containing protein</fullName>
    </recommendedName>
</protein>
<dbReference type="InterPro" id="IPR007326">
    <property type="entry name" value="Lipoprotein-assoc_dom"/>
</dbReference>
<name>A0A4P1QGD2_9BACT</name>
<proteinExistence type="predicted"/>
<accession>A0A4P1QGD2</accession>
<feature type="domain" description="Lipoprotein-associated type-17" evidence="1">
    <location>
        <begin position="620"/>
        <end position="683"/>
    </location>
</feature>
<evidence type="ECO:0000313" key="3">
    <source>
        <dbReference type="Proteomes" id="UP000264882"/>
    </source>
</evidence>
<feature type="domain" description="Lipoprotein-associated type-17" evidence="1">
    <location>
        <begin position="18"/>
        <end position="89"/>
    </location>
</feature>
<keyword evidence="3" id="KW-1185">Reference proteome</keyword>
<gene>
    <name evidence="2" type="ORF">MHSN_01535</name>
</gene>
<sequence>MLAASCSNEDPESEIRQIKVSVTTLDKFASEVTDSDIKITSYRTSVFTATQTHQVSDTDPTTLEVLVVLKNIKRGTTAQKLFTIKGFKTNPSQSSDEIKSLLAKELEKIGGVSVDNHSDKIASAITDSDIKVTETTPIDKSVFEISIKPKVDKTDKTKLNVTIRLKHKQSGVLSKAANFSITGFKTLSPEQEEELKILNIALWKVTVDVNDKSNKFAKDAKEADLNFTIPTIAGIIDDPSKYEIVEKSWSISDTDSKILKVYFRLKNKTSNLISNKRGLEIEGFKEAEASTPEEKALQDALNAVTLSYDGGEEALKKLDAGDLEIAKVKLDGKKEGFEYITKFKNENATKDNYDNGYRTIVITAKKDSKSLSKEFKLECFKSDYEVIIKQREKVKNIGLVQTQEAKAAVEALFSGSQTEAEIFYDFKSEKFFDKRYDSSDKKPILDIKTVGWTFGTTFGTKGKLIKLPNGNYKAYVTLAKNYKDGETWKRIYDTKQSETNELKFEIIDQASIDKLAEDNKDNFDYPEKSTINVDNTQKENVILPVAKLQNIPATFIITDFIQDAEHAQLIIKYKVEIEIKSDKYTSKIVETKITGFKQEELAKEFNGMSIQYEGKENVEADQVVESTFKLVKDNVSYGPPVGIEQKIDILSKDKYNGVVKIKVTLTKGSEVVSKEFDVTGFKKANLDFNNIAETSFDLTFEGIVKQNVFPSTVVEKNVKINIKEEYKGAIEVVKIVLVPDNKEGKLVVKVTLKDLTNPSTPEKEITKEETDFKKEETTTKKYKLQELYNESSSKSLIAVNTSLKETMIQQFINDMREYSGKRLLVVKKGIFYTKSDGQEIEGLSIRNSSISSEVNTHGKKEIVNIWKAEDIGGNARGILLVKEGNKWIAKWKLFLKDGTLDTEIFEQELFEE</sequence>
<dbReference type="KEGG" id="mhyv:MHSN_01535"/>
<evidence type="ECO:0000313" key="2">
    <source>
        <dbReference type="EMBL" id="ASI53877.1"/>
    </source>
</evidence>
<reference evidence="2 3" key="1">
    <citation type="submission" date="2014-06" db="EMBL/GenBank/DDBJ databases">
        <title>The Whole Genome Sequence of Mycoplasma hyosynoviae strain ATCC 27095.</title>
        <authorList>
            <person name="Calcutt M.J."/>
            <person name="Foecking M.F."/>
        </authorList>
    </citation>
    <scope>NUCLEOTIDE SEQUENCE [LARGE SCALE GENOMIC DNA]</scope>
    <source>
        <strain evidence="2 3">M60</strain>
    </source>
</reference>
<feature type="domain" description="Lipoprotein-associated type-17" evidence="1">
    <location>
        <begin position="115"/>
        <end position="186"/>
    </location>
</feature>
<feature type="domain" description="Lipoprotein-associated type-17" evidence="1">
    <location>
        <begin position="688"/>
        <end position="774"/>
    </location>
</feature>
<dbReference type="Pfam" id="PF04200">
    <property type="entry name" value="Lipoprotein_17"/>
    <property type="match status" value="4"/>
</dbReference>
<dbReference type="EMBL" id="CP008748">
    <property type="protein sequence ID" value="ASI53877.1"/>
    <property type="molecule type" value="Genomic_DNA"/>
</dbReference>
<dbReference type="Proteomes" id="UP000264882">
    <property type="component" value="Chromosome"/>
</dbReference>